<keyword evidence="2" id="KW-1185">Reference proteome</keyword>
<dbReference type="RefSeq" id="WP_149789803.1">
    <property type="nucleotide sequence ID" value="NZ_FNIO01000015.1"/>
</dbReference>
<dbReference type="Proteomes" id="UP000324252">
    <property type="component" value="Unassembled WGS sequence"/>
</dbReference>
<dbReference type="PROSITE" id="PS51257">
    <property type="entry name" value="PROKAR_LIPOPROTEIN"/>
    <property type="match status" value="1"/>
</dbReference>
<name>A0A1H0P2Z1_9RHOB</name>
<dbReference type="OrthoDB" id="7865311at2"/>
<proteinExistence type="predicted"/>
<sequence length="281" mass="29725">MKPWIASVAAALVLAGCASPMDRVTRLSELDLADAPATVEIAEPASEAQAETGGLFARLLRPKTTAPDGTGDVADTPVAETQAAPAERRGLFGLFGGGARDTKGEGTQLASLDPDAPDGRVIAPGLLLPYGEVARVCDMPRRDMGREVAKYPERGPEYRLYDSAPGSTAPHSFYLTGFPDGCARQFTGALAMFGSPAMHEQLRYGAPAGSLPYSDTDKAYEKIKRKVCGVGRNKPCGARVSRLERDTAFLTVYEHFGDNARWATILLHGGAVVARDVKSGG</sequence>
<evidence type="ECO:0000313" key="1">
    <source>
        <dbReference type="EMBL" id="SHK98321.1"/>
    </source>
</evidence>
<evidence type="ECO:0000313" key="2">
    <source>
        <dbReference type="Proteomes" id="UP000324252"/>
    </source>
</evidence>
<dbReference type="AlphaFoldDB" id="A0A1H0P2Z1"/>
<protein>
    <submittedName>
        <fullName evidence="1">Uncharacterized protein</fullName>
    </submittedName>
</protein>
<accession>A0A1H0P2Z1</accession>
<dbReference type="EMBL" id="FQZZ01000015">
    <property type="protein sequence ID" value="SHK98321.1"/>
    <property type="molecule type" value="Genomic_DNA"/>
</dbReference>
<organism evidence="1 2">
    <name type="scientific">Lutimaribacter pacificus</name>
    <dbReference type="NCBI Taxonomy" id="391948"/>
    <lineage>
        <taxon>Bacteria</taxon>
        <taxon>Pseudomonadati</taxon>
        <taxon>Pseudomonadota</taxon>
        <taxon>Alphaproteobacteria</taxon>
        <taxon>Rhodobacterales</taxon>
        <taxon>Roseobacteraceae</taxon>
        <taxon>Lutimaribacter</taxon>
    </lineage>
</organism>
<gene>
    <name evidence="1" type="ORF">SAMN05444142_11538</name>
</gene>
<reference evidence="1 2" key="1">
    <citation type="submission" date="2016-11" db="EMBL/GenBank/DDBJ databases">
        <authorList>
            <person name="Varghese N."/>
            <person name="Submissions S."/>
        </authorList>
    </citation>
    <scope>NUCLEOTIDE SEQUENCE [LARGE SCALE GENOMIC DNA]</scope>
    <source>
        <strain evidence="1 2">DSM 29620</strain>
    </source>
</reference>